<dbReference type="Pfam" id="PF23235">
    <property type="entry name" value="WHD_3rd_Lhr"/>
    <property type="match status" value="1"/>
</dbReference>
<dbReference type="PROSITE" id="PS51192">
    <property type="entry name" value="HELICASE_ATP_BIND_1"/>
    <property type="match status" value="1"/>
</dbReference>
<dbReference type="Gene3D" id="3.40.50.300">
    <property type="entry name" value="P-loop containing nucleotide triphosphate hydrolases"/>
    <property type="match status" value="2"/>
</dbReference>
<dbReference type="PANTHER" id="PTHR47962">
    <property type="entry name" value="ATP-DEPENDENT HELICASE LHR-RELATED-RELATED"/>
    <property type="match status" value="1"/>
</dbReference>
<dbReference type="PANTHER" id="PTHR47962:SF5">
    <property type="entry name" value="ATP-DEPENDENT HELICASE LHR-RELATED"/>
    <property type="match status" value="1"/>
</dbReference>
<dbReference type="Pfam" id="PF23234">
    <property type="entry name" value="WHD_4th_Lhr"/>
    <property type="match status" value="1"/>
</dbReference>
<keyword evidence="12" id="KW-1185">Reference proteome</keyword>
<proteinExistence type="predicted"/>
<keyword evidence="2" id="KW-0227">DNA damage</keyword>
<dbReference type="GO" id="GO:0016887">
    <property type="term" value="F:ATP hydrolysis activity"/>
    <property type="evidence" value="ECO:0007669"/>
    <property type="project" value="TreeGrafter"/>
</dbReference>
<dbReference type="InterPro" id="IPR013701">
    <property type="entry name" value="Lhr-like_DEAD/DEAH_assoc"/>
</dbReference>
<evidence type="ECO:0000256" key="5">
    <source>
        <dbReference type="ARBA" id="ARBA00022840"/>
    </source>
</evidence>
<dbReference type="GO" id="GO:0006281">
    <property type="term" value="P:DNA repair"/>
    <property type="evidence" value="ECO:0007669"/>
    <property type="project" value="UniProtKB-KW"/>
</dbReference>
<dbReference type="GO" id="GO:0003677">
    <property type="term" value="F:DNA binding"/>
    <property type="evidence" value="ECO:0007669"/>
    <property type="project" value="UniProtKB-KW"/>
</dbReference>
<evidence type="ECO:0000256" key="8">
    <source>
        <dbReference type="ARBA" id="ARBA00023235"/>
    </source>
</evidence>
<keyword evidence="4 11" id="KW-0347">Helicase</keyword>
<keyword evidence="7" id="KW-0234">DNA repair</keyword>
<dbReference type="Pfam" id="PF08494">
    <property type="entry name" value="DEAD_assoc"/>
    <property type="match status" value="1"/>
</dbReference>
<protein>
    <submittedName>
        <fullName evidence="11">Lhr family ATP dependent helicase</fullName>
    </submittedName>
</protein>
<dbReference type="InterPro" id="IPR052511">
    <property type="entry name" value="ATP-dep_Helicase"/>
</dbReference>
<evidence type="ECO:0000259" key="10">
    <source>
        <dbReference type="PROSITE" id="PS51194"/>
    </source>
</evidence>
<name>A0A3D9IXL8_9BACL</name>
<dbReference type="PROSITE" id="PS51194">
    <property type="entry name" value="HELICASE_CTER"/>
    <property type="match status" value="1"/>
</dbReference>
<dbReference type="InterPro" id="IPR011545">
    <property type="entry name" value="DEAD/DEAH_box_helicase_dom"/>
</dbReference>
<evidence type="ECO:0000256" key="4">
    <source>
        <dbReference type="ARBA" id="ARBA00022806"/>
    </source>
</evidence>
<dbReference type="SUPFAM" id="SSF52540">
    <property type="entry name" value="P-loop containing nucleoside triphosphate hydrolases"/>
    <property type="match status" value="1"/>
</dbReference>
<dbReference type="OrthoDB" id="9774462at2"/>
<dbReference type="InterPro" id="IPR001650">
    <property type="entry name" value="Helicase_C-like"/>
</dbReference>
<evidence type="ECO:0000256" key="2">
    <source>
        <dbReference type="ARBA" id="ARBA00022763"/>
    </source>
</evidence>
<gene>
    <name evidence="11" type="ORF">DFP95_101758</name>
</gene>
<dbReference type="InterPro" id="IPR055368">
    <property type="entry name" value="WH3_Lhr"/>
</dbReference>
<evidence type="ECO:0000256" key="1">
    <source>
        <dbReference type="ARBA" id="ARBA00022741"/>
    </source>
</evidence>
<feature type="domain" description="Helicase C-terminal" evidence="10">
    <location>
        <begin position="275"/>
        <end position="424"/>
    </location>
</feature>
<evidence type="ECO:0000256" key="6">
    <source>
        <dbReference type="ARBA" id="ARBA00023125"/>
    </source>
</evidence>
<dbReference type="InterPro" id="IPR055367">
    <property type="entry name" value="WH4_Lhr"/>
</dbReference>
<dbReference type="Pfam" id="PF00271">
    <property type="entry name" value="Helicase_C"/>
    <property type="match status" value="1"/>
</dbReference>
<dbReference type="Proteomes" id="UP000256869">
    <property type="component" value="Unassembled WGS sequence"/>
</dbReference>
<keyword evidence="1" id="KW-0547">Nucleotide-binding</keyword>
<evidence type="ECO:0000256" key="7">
    <source>
        <dbReference type="ARBA" id="ARBA00023204"/>
    </source>
</evidence>
<reference evidence="11 12" key="1">
    <citation type="submission" date="2018-07" db="EMBL/GenBank/DDBJ databases">
        <title>Genomic Encyclopedia of Type Strains, Phase III (KMG-III): the genomes of soil and plant-associated and newly described type strains.</title>
        <authorList>
            <person name="Whitman W."/>
        </authorList>
    </citation>
    <scope>NUCLEOTIDE SEQUENCE [LARGE SCALE GENOMIC DNA]</scope>
    <source>
        <strain evidence="11 12">CECT 8236</strain>
    </source>
</reference>
<accession>A0A3D9IXL8</accession>
<dbReference type="GO" id="GO:0004386">
    <property type="term" value="F:helicase activity"/>
    <property type="evidence" value="ECO:0007669"/>
    <property type="project" value="UniProtKB-KW"/>
</dbReference>
<evidence type="ECO:0000313" key="12">
    <source>
        <dbReference type="Proteomes" id="UP000256869"/>
    </source>
</evidence>
<dbReference type="EMBL" id="QRDY01000001">
    <property type="protein sequence ID" value="RED66259.1"/>
    <property type="molecule type" value="Genomic_DNA"/>
</dbReference>
<sequence length="1464" mass="165094">MANDKLFFHPVINEWFTESFGEPTDVQRQAWQSIGEGNHTLIAAPTGSGKTLAALLPCIDKLTRSARDTRADERAKGVKILYLTPLKALNNDIHHHAVQFVEQLDRLAKERDAAWPGIRCEVRTGDTSASKRASILRNPPELLITTPESLFLLLTSSKGRAILENVDQVIVDEIHDLAADKRGSHLSVSLERLTMRCEIPPQRIGVSATQKPLDRVARFLAGWKERKEQGGEFVPRPVTIIESSMSKSISVLVTMPDQSKPAATREAVWIPLLDRIMQAMDGCRSVLLFVNSRRLCERLCLRLNDHVGYEMARSHHGSISRERRLEVERMLKDGSLRCIVATSSLELGIDVGHIDLVIQIDSPQEAARGIQRIGRAGHAVGDASQGILIARQKATLPELAVLSRQIARREIEDIRIPSSPMDVLSQQTVAMVAMDDWEIESLHRLLRRSDSYHDYPLDKLEQVLQVLSGFYPFIKPLIQWDRASRTLSKRSNTAMAALTGAGTIPQSGGYPVHHLESRAHLGELDEEFIQESRVGDVFQLGTSSWMIRDIRNDRVYVSEAGNRFSEIPFWRNEAGSRSSELGEIIGAFLGELSERLQLNSEPDSTENEAEIDDRVSEWLASFYGMDRASAEELFSLVRAQHRACALPTDRQIVIEHYRDVTNQTHVIIHNHSGRRVNRAWLLAIERQFEQLLPYKLYGNAKDNGIEFVLPEWDSSWLRVVHQVTPANLEQLLVEAITGSPLLGIAFRRIAETSLLLSRSFTRTPMWQKRLRSEELLRGALPYAEHFPYLREAMSECLHDYLGYDELKAMLEALVEGKITILVRETPYPSPFASQFLADYVNMRIYEGDGLDETIRLQLLNVSKEMAGQLFDSAALGNAINGEVIEEESRRLSGVDQPPGNAEELAALLKNRGDSTLKEIVKAAGDASLQWLRLLHESGKVEPIDLTGDGEFRWIPADEREVYASFPEAESSLLFVLGRYADRLISFTEADLCDRYPSLTFESAKEAVGKLLEKGMIEQAPHAADRDERLWTSSKVASRLIRLSIRHARDRAEPVEPARWCSQIAFMQHALQGYQQQGNEGLLTVIERLQGLFVPLSHWETIIFPSRIVPYRKEQLDQLCASGEIIWVGSKEEGDKEGKIAFFLAESKSLYSPFLDRAQQEPTRHPRLLRYLEEGGASFLTKLSREMEKPPSELLPDLLDLAWEGRVSNDQFAPLRLQVNAKQANWARAGSGLGRWYATSSLRDESDPAGDVTDTSERDSPVLVWTHHLLQSYGVINRELVANIAPFSWDVFYPVLKRLEEWGVLTRGTFIQGLTNLQFTTRELSDSMRQSLPLSSEPAYTILSSADPANPFGLLMDWPEGTRGASFARKPGNFLLLKGDKWLLWIENNGKRVFTLSGSNEESVTSEEEAEIVQSAFQTIIRRRKLVKIKVDSWNGEAIQESETGKTLMRLGAERDQRSLVIWSK</sequence>
<dbReference type="SMART" id="SM00487">
    <property type="entry name" value="DEXDc"/>
    <property type="match status" value="1"/>
</dbReference>
<dbReference type="RefSeq" id="WP_115991189.1">
    <property type="nucleotide sequence ID" value="NZ_QRDY01000001.1"/>
</dbReference>
<organism evidence="11 12">
    <name type="scientific">Cohnella lupini</name>
    <dbReference type="NCBI Taxonomy" id="1294267"/>
    <lineage>
        <taxon>Bacteria</taxon>
        <taxon>Bacillati</taxon>
        <taxon>Bacillota</taxon>
        <taxon>Bacilli</taxon>
        <taxon>Bacillales</taxon>
        <taxon>Paenibacillaceae</taxon>
        <taxon>Cohnella</taxon>
    </lineage>
</organism>
<dbReference type="InterPro" id="IPR027417">
    <property type="entry name" value="P-loop_NTPase"/>
</dbReference>
<dbReference type="SMART" id="SM00490">
    <property type="entry name" value="HELICc"/>
    <property type="match status" value="1"/>
</dbReference>
<dbReference type="InterPro" id="IPR045628">
    <property type="entry name" value="Lhr_WH_dom"/>
</dbReference>
<dbReference type="InterPro" id="IPR014001">
    <property type="entry name" value="Helicase_ATP-bd"/>
</dbReference>
<evidence type="ECO:0000313" key="11">
    <source>
        <dbReference type="EMBL" id="RED66259.1"/>
    </source>
</evidence>
<evidence type="ECO:0000259" key="9">
    <source>
        <dbReference type="PROSITE" id="PS51192"/>
    </source>
</evidence>
<keyword evidence="6" id="KW-0238">DNA-binding</keyword>
<dbReference type="Pfam" id="PF00270">
    <property type="entry name" value="DEAD"/>
    <property type="match status" value="1"/>
</dbReference>
<comment type="caution">
    <text evidence="11">The sequence shown here is derived from an EMBL/GenBank/DDBJ whole genome shotgun (WGS) entry which is preliminary data.</text>
</comment>
<keyword evidence="3" id="KW-0378">Hydrolase</keyword>
<dbReference type="GO" id="GO:0005524">
    <property type="term" value="F:ATP binding"/>
    <property type="evidence" value="ECO:0007669"/>
    <property type="project" value="UniProtKB-KW"/>
</dbReference>
<feature type="domain" description="Helicase ATP-binding" evidence="9">
    <location>
        <begin position="31"/>
        <end position="228"/>
    </location>
</feature>
<evidence type="ECO:0000256" key="3">
    <source>
        <dbReference type="ARBA" id="ARBA00022801"/>
    </source>
</evidence>
<keyword evidence="8" id="KW-0413">Isomerase</keyword>
<dbReference type="Pfam" id="PF19306">
    <property type="entry name" value="WHD_Lhr"/>
    <property type="match status" value="1"/>
</dbReference>
<keyword evidence="5" id="KW-0067">ATP-binding</keyword>